<evidence type="ECO:0000256" key="4">
    <source>
        <dbReference type="ARBA" id="ARBA00023224"/>
    </source>
</evidence>
<dbReference type="CDD" id="cd06225">
    <property type="entry name" value="HAMP"/>
    <property type="match status" value="1"/>
</dbReference>
<organism evidence="10 11">
    <name type="scientific">Paenibacillus polysaccharolyticus</name>
    <dbReference type="NCBI Taxonomy" id="582692"/>
    <lineage>
        <taxon>Bacteria</taxon>
        <taxon>Bacillati</taxon>
        <taxon>Bacillota</taxon>
        <taxon>Bacilli</taxon>
        <taxon>Bacillales</taxon>
        <taxon>Paenibacillaceae</taxon>
        <taxon>Paenibacillus</taxon>
    </lineage>
</organism>
<dbReference type="Pfam" id="PF00015">
    <property type="entry name" value="MCPsignal"/>
    <property type="match status" value="1"/>
</dbReference>
<dbReference type="GO" id="GO:0004888">
    <property type="term" value="F:transmembrane signaling receptor activity"/>
    <property type="evidence" value="ECO:0007669"/>
    <property type="project" value="InterPro"/>
</dbReference>
<dbReference type="Gene3D" id="1.10.287.950">
    <property type="entry name" value="Methyl-accepting chemotaxis protein"/>
    <property type="match status" value="1"/>
</dbReference>
<dbReference type="GO" id="GO:0005886">
    <property type="term" value="C:plasma membrane"/>
    <property type="evidence" value="ECO:0007669"/>
    <property type="project" value="UniProtKB-SubCell"/>
</dbReference>
<dbReference type="SMART" id="SM00283">
    <property type="entry name" value="MA"/>
    <property type="match status" value="1"/>
</dbReference>
<dbReference type="Pfam" id="PF00672">
    <property type="entry name" value="HAMP"/>
    <property type="match status" value="1"/>
</dbReference>
<dbReference type="Proteomes" id="UP000198538">
    <property type="component" value="Unassembled WGS sequence"/>
</dbReference>
<dbReference type="STRING" id="582692.SAMN05720606_10757"/>
<dbReference type="Pfam" id="PF12729">
    <property type="entry name" value="4HB_MCP_1"/>
    <property type="match status" value="1"/>
</dbReference>
<evidence type="ECO:0000259" key="8">
    <source>
        <dbReference type="PROSITE" id="PS50111"/>
    </source>
</evidence>
<evidence type="ECO:0000256" key="6">
    <source>
        <dbReference type="PROSITE-ProRule" id="PRU00284"/>
    </source>
</evidence>
<keyword evidence="11" id="KW-1185">Reference proteome</keyword>
<keyword evidence="2" id="KW-1003">Cell membrane</keyword>
<proteinExistence type="inferred from homology"/>
<feature type="domain" description="Methyl-accepting transducer" evidence="8">
    <location>
        <begin position="297"/>
        <end position="533"/>
    </location>
</feature>
<dbReference type="SMART" id="SM00304">
    <property type="entry name" value="HAMP"/>
    <property type="match status" value="2"/>
</dbReference>
<dbReference type="PRINTS" id="PR00260">
    <property type="entry name" value="CHEMTRNSDUCR"/>
</dbReference>
<dbReference type="PROSITE" id="PS50885">
    <property type="entry name" value="HAMP"/>
    <property type="match status" value="1"/>
</dbReference>
<feature type="transmembrane region" description="Helical" evidence="7">
    <location>
        <begin position="29"/>
        <end position="49"/>
    </location>
</feature>
<evidence type="ECO:0000259" key="9">
    <source>
        <dbReference type="PROSITE" id="PS50885"/>
    </source>
</evidence>
<evidence type="ECO:0000313" key="10">
    <source>
        <dbReference type="EMBL" id="SCY64164.1"/>
    </source>
</evidence>
<keyword evidence="7" id="KW-1133">Transmembrane helix</keyword>
<dbReference type="PROSITE" id="PS50111">
    <property type="entry name" value="CHEMOTAXIS_TRANSDUC_2"/>
    <property type="match status" value="1"/>
</dbReference>
<evidence type="ECO:0000256" key="7">
    <source>
        <dbReference type="SAM" id="Phobius"/>
    </source>
</evidence>
<dbReference type="InterPro" id="IPR024478">
    <property type="entry name" value="HlyB_4HB_MCP"/>
</dbReference>
<accession>A0A1G5HKD7</accession>
<name>A0A1G5HKD7_9BACL</name>
<gene>
    <name evidence="10" type="ORF">SAMN05720606_10757</name>
</gene>
<dbReference type="GO" id="GO:0007165">
    <property type="term" value="P:signal transduction"/>
    <property type="evidence" value="ECO:0007669"/>
    <property type="project" value="UniProtKB-KW"/>
</dbReference>
<evidence type="ECO:0000256" key="2">
    <source>
        <dbReference type="ARBA" id="ARBA00022475"/>
    </source>
</evidence>
<dbReference type="InterPro" id="IPR003660">
    <property type="entry name" value="HAMP_dom"/>
</dbReference>
<dbReference type="InterPro" id="IPR004090">
    <property type="entry name" value="Chemotax_Me-accpt_rcpt"/>
</dbReference>
<dbReference type="InterPro" id="IPR004089">
    <property type="entry name" value="MCPsignal_dom"/>
</dbReference>
<dbReference type="AlphaFoldDB" id="A0A1G5HKD7"/>
<dbReference type="EMBL" id="FMVM01000007">
    <property type="protein sequence ID" value="SCY64164.1"/>
    <property type="molecule type" value="Genomic_DNA"/>
</dbReference>
<protein>
    <submittedName>
        <fullName evidence="10">Methyl-accepting chemotaxis protein</fullName>
    </submittedName>
</protein>
<dbReference type="PANTHER" id="PTHR32089">
    <property type="entry name" value="METHYL-ACCEPTING CHEMOTAXIS PROTEIN MCPB"/>
    <property type="match status" value="1"/>
</dbReference>
<evidence type="ECO:0000256" key="5">
    <source>
        <dbReference type="ARBA" id="ARBA00029447"/>
    </source>
</evidence>
<dbReference type="GO" id="GO:0006935">
    <property type="term" value="P:chemotaxis"/>
    <property type="evidence" value="ECO:0007669"/>
    <property type="project" value="InterPro"/>
</dbReference>
<comment type="subcellular location">
    <subcellularLocation>
        <location evidence="1">Cell membrane</location>
    </subcellularLocation>
</comment>
<dbReference type="Gene3D" id="6.10.340.10">
    <property type="match status" value="1"/>
</dbReference>
<sequence length="584" mass="62870">MKKYKLFLHTCIEIREELKVKRISISRKLLVGFSSVLLLLIAVTAISYFQFVSLEKTFTDLINDRTSKLLKIKNMTIDLKSQQVALRNYIMKPDQGNEDAFQQAYEDYIKLSEDLKATVASSNMKQYLADSSELMIKYYDIAKNIMSLTKQGNVEEISGLMENTVPPLITEFENIVESMENHQQKAMDEGIAAANVQTATVLRLIIILGVVSILIGLAIAIIIGRMISKPVQAVAQAASRIAEGDLTGATLKVRNKDEIGEMAEAFNVMSVNLRSLIHQVNDGAERVAASSEELTASTEQTAIANEQVATTMGEIATGMDAQVRMVSEGFQTMNELATGFRQVAENTTVVSEKAAEASAQTISGSESIRTAVGQMNSIQNTVSSLAGVIEELSKHSTDIVKMVDAISEISAQTNLLSLNAAIEAARAGEHGRGFQVVATEVRKLSEQSAQSAGEIVGLVSSIETGMRNAAHSMSVVSSEVQEGIQLVNQAGSTFDHIRSSVSGVAGQAQEVSASIEQMNAGVEQINASMKSIMDVTENAAAGTEEVSATTEEQLSAMQEIASAANDLSSMAEMLQQSVARFKVS</sequence>
<keyword evidence="4 6" id="KW-0807">Transducer</keyword>
<evidence type="ECO:0000313" key="11">
    <source>
        <dbReference type="Proteomes" id="UP000198538"/>
    </source>
</evidence>
<feature type="transmembrane region" description="Helical" evidence="7">
    <location>
        <begin position="201"/>
        <end position="223"/>
    </location>
</feature>
<dbReference type="CDD" id="cd11386">
    <property type="entry name" value="MCP_signal"/>
    <property type="match status" value="1"/>
</dbReference>
<dbReference type="SUPFAM" id="SSF58104">
    <property type="entry name" value="Methyl-accepting chemotaxis protein (MCP) signaling domain"/>
    <property type="match status" value="1"/>
</dbReference>
<feature type="domain" description="HAMP" evidence="9">
    <location>
        <begin position="225"/>
        <end position="278"/>
    </location>
</feature>
<comment type="similarity">
    <text evidence="5">Belongs to the methyl-accepting chemotaxis (MCP) protein family.</text>
</comment>
<dbReference type="RefSeq" id="WP_244159287.1">
    <property type="nucleotide sequence ID" value="NZ_FMVM01000007.1"/>
</dbReference>
<keyword evidence="3 7" id="KW-0472">Membrane</keyword>
<keyword evidence="7" id="KW-0812">Transmembrane</keyword>
<evidence type="ECO:0000256" key="3">
    <source>
        <dbReference type="ARBA" id="ARBA00023136"/>
    </source>
</evidence>
<reference evidence="11" key="1">
    <citation type="submission" date="2016-10" db="EMBL/GenBank/DDBJ databases">
        <authorList>
            <person name="Varghese N."/>
            <person name="Submissions S."/>
        </authorList>
    </citation>
    <scope>NUCLEOTIDE SEQUENCE [LARGE SCALE GENOMIC DNA]</scope>
    <source>
        <strain evidence="11">BL9</strain>
    </source>
</reference>
<evidence type="ECO:0000256" key="1">
    <source>
        <dbReference type="ARBA" id="ARBA00004236"/>
    </source>
</evidence>
<dbReference type="PANTHER" id="PTHR32089:SF112">
    <property type="entry name" value="LYSOZYME-LIKE PROTEIN-RELATED"/>
    <property type="match status" value="1"/>
</dbReference>